<dbReference type="SUPFAM" id="SSF52833">
    <property type="entry name" value="Thioredoxin-like"/>
    <property type="match status" value="1"/>
</dbReference>
<dbReference type="Pfam" id="PF00085">
    <property type="entry name" value="Thioredoxin"/>
    <property type="match status" value="1"/>
</dbReference>
<dbReference type="Pfam" id="PF04134">
    <property type="entry name" value="DCC1-like"/>
    <property type="match status" value="1"/>
</dbReference>
<feature type="domain" description="Thioredoxin" evidence="5">
    <location>
        <begin position="622"/>
        <end position="751"/>
    </location>
</feature>
<dbReference type="InterPro" id="IPR002048">
    <property type="entry name" value="EF_hand_dom"/>
</dbReference>
<dbReference type="PANTHER" id="PTHR34290">
    <property type="entry name" value="SI:CH73-390P7.2"/>
    <property type="match status" value="1"/>
</dbReference>
<dbReference type="Pfam" id="PF13499">
    <property type="entry name" value="EF-hand_7"/>
    <property type="match status" value="1"/>
</dbReference>
<dbReference type="SUPFAM" id="SSF47473">
    <property type="entry name" value="EF-hand"/>
    <property type="match status" value="1"/>
</dbReference>
<dbReference type="AlphaFoldDB" id="A0A061R2S7"/>
<organism evidence="6">
    <name type="scientific">Tetraselmis sp. GSL018</name>
    <dbReference type="NCBI Taxonomy" id="582737"/>
    <lineage>
        <taxon>Eukaryota</taxon>
        <taxon>Viridiplantae</taxon>
        <taxon>Chlorophyta</taxon>
        <taxon>core chlorophytes</taxon>
        <taxon>Chlorodendrophyceae</taxon>
        <taxon>Chlorodendrales</taxon>
        <taxon>Chlorodendraceae</taxon>
        <taxon>Tetraselmis</taxon>
    </lineage>
</organism>
<evidence type="ECO:0000313" key="6">
    <source>
        <dbReference type="EMBL" id="JAC67197.1"/>
    </source>
</evidence>
<keyword evidence="2" id="KW-0106">Calcium</keyword>
<accession>A0A061R2S7</accession>
<proteinExistence type="predicted"/>
<dbReference type="InterPro" id="IPR043129">
    <property type="entry name" value="ATPase_NBD"/>
</dbReference>
<dbReference type="PANTHER" id="PTHR34290:SF2">
    <property type="entry name" value="OS04G0668800 PROTEIN"/>
    <property type="match status" value="1"/>
</dbReference>
<gene>
    <name evidence="6" type="ORF">TSPGSL018_11739</name>
</gene>
<dbReference type="InterPro" id="IPR018247">
    <property type="entry name" value="EF_Hand_1_Ca_BS"/>
</dbReference>
<dbReference type="Gene3D" id="1.10.238.10">
    <property type="entry name" value="EF-hand"/>
    <property type="match status" value="1"/>
</dbReference>
<feature type="domain" description="EF-hand" evidence="4">
    <location>
        <begin position="567"/>
        <end position="602"/>
    </location>
</feature>
<dbReference type="PROSITE" id="PS51352">
    <property type="entry name" value="THIOREDOXIN_2"/>
    <property type="match status" value="1"/>
</dbReference>
<dbReference type="CDD" id="cd02947">
    <property type="entry name" value="TRX_family"/>
    <property type="match status" value="1"/>
</dbReference>
<dbReference type="GO" id="GO:0005509">
    <property type="term" value="F:calcium ion binding"/>
    <property type="evidence" value="ECO:0007669"/>
    <property type="project" value="InterPro"/>
</dbReference>
<feature type="domain" description="EF-hand" evidence="4">
    <location>
        <begin position="603"/>
        <end position="638"/>
    </location>
</feature>
<dbReference type="SMART" id="SM00054">
    <property type="entry name" value="EFh"/>
    <property type="match status" value="2"/>
</dbReference>
<keyword evidence="1" id="KW-0677">Repeat</keyword>
<dbReference type="FunFam" id="1.10.238.10:FF:000003">
    <property type="entry name" value="Calmodulin A"/>
    <property type="match status" value="1"/>
</dbReference>
<sequence length="776" mass="86126">MTQACLVSQRRYSPQTRSSGRPRVHVSPFTLPRVTFCSFSHARRCSKSRGIVKKLKASPEDLVKGSVGNPKVPKKDQQILRSGENFIEDDEPVEPRWKLKYLYDGGCTVCLSLVKMLQSRRGASEIFFEDIASPEYSAVRNKGITYEDAMATIHVLKPDGQVLLGMEALRALYSQVGLGWVFRLAQLPLLNKAAEIIYSLISKNRMALGSGMDAVMAVGRISMERSGTGTCEADGECRAKDEEPKPQAEGEKKDERGDGDEEDGSRKPVEPILGSWIDHEHVLGIYTYGKGEGLRAAPIDVESGKFLVPGHSIRLKSHDFETLITAIDELISKFQWKGAIGLGLPGLLSRRDKVANEWLPESLRGSINMSTRRSKWEFEHELKTACNHDVVVMGGSEANGFGEMAYGSGKDLQGLVLMVTVGRGIGAALFDNGLLVKNISGILADILWTWDLTSWDHAQLPSEDEMDDESKWDAWGERVRTYLLKLEEFCQPDYIIMGGSATSRDNYERLLPRLGEVKTPIIHGALGQLAGVKGAAAGAANQLILRDDLAALRAAIGRKQAVSPSAMSEDDIKEAFALFDKEGTGDLDPDQVADAMQRLGVQMTKHEIREMIFDMDMDNSGTVSFDEFRSFWKSLVRSNPVTVMHTLAEYNNLLDEESTSGRLIVLEVGFTYCKPCRAFEGSYHSFAKRFKDARFVRINGNENQEMVTLGRDILKVRSSPSFFLFRNKEVVYRFSGAKKDKFEDAILSHLQPGEAGYVEGYHPVHVESSAQQAVAQ</sequence>
<dbReference type="InterPro" id="IPR036249">
    <property type="entry name" value="Thioredoxin-like_sf"/>
</dbReference>
<feature type="compositionally biased region" description="Polar residues" evidence="3">
    <location>
        <begin position="1"/>
        <end position="19"/>
    </location>
</feature>
<evidence type="ECO:0000259" key="4">
    <source>
        <dbReference type="PROSITE" id="PS50222"/>
    </source>
</evidence>
<dbReference type="InterPro" id="IPR011992">
    <property type="entry name" value="EF-hand-dom_pair"/>
</dbReference>
<dbReference type="InterPro" id="IPR000600">
    <property type="entry name" value="ROK"/>
</dbReference>
<evidence type="ECO:0000256" key="2">
    <source>
        <dbReference type="ARBA" id="ARBA00022837"/>
    </source>
</evidence>
<dbReference type="SUPFAM" id="SSF53067">
    <property type="entry name" value="Actin-like ATPase domain"/>
    <property type="match status" value="1"/>
</dbReference>
<feature type="compositionally biased region" description="Basic and acidic residues" evidence="3">
    <location>
        <begin position="235"/>
        <end position="256"/>
    </location>
</feature>
<dbReference type="PROSITE" id="PS00018">
    <property type="entry name" value="EF_HAND_1"/>
    <property type="match status" value="1"/>
</dbReference>
<dbReference type="InterPro" id="IPR013766">
    <property type="entry name" value="Thioredoxin_domain"/>
</dbReference>
<dbReference type="InterPro" id="IPR044691">
    <property type="entry name" value="DCC1_Trx"/>
</dbReference>
<evidence type="ECO:0000259" key="5">
    <source>
        <dbReference type="PROSITE" id="PS51352"/>
    </source>
</evidence>
<dbReference type="InterPro" id="IPR007263">
    <property type="entry name" value="DCC1-like"/>
</dbReference>
<feature type="region of interest" description="Disordered" evidence="3">
    <location>
        <begin position="227"/>
        <end position="270"/>
    </location>
</feature>
<name>A0A061R2S7_9CHLO</name>
<dbReference type="Gene3D" id="3.40.30.10">
    <property type="entry name" value="Glutaredoxin"/>
    <property type="match status" value="1"/>
</dbReference>
<feature type="region of interest" description="Disordered" evidence="3">
    <location>
        <begin position="1"/>
        <end position="24"/>
    </location>
</feature>
<dbReference type="Gene3D" id="3.30.420.40">
    <property type="match status" value="1"/>
</dbReference>
<dbReference type="EMBL" id="GBEZ01019353">
    <property type="protein sequence ID" value="JAC67197.1"/>
    <property type="molecule type" value="Transcribed_RNA"/>
</dbReference>
<dbReference type="Pfam" id="PF00480">
    <property type="entry name" value="ROK"/>
    <property type="match status" value="1"/>
</dbReference>
<dbReference type="PROSITE" id="PS50222">
    <property type="entry name" value="EF_HAND_2"/>
    <property type="match status" value="2"/>
</dbReference>
<reference evidence="6" key="1">
    <citation type="submission" date="2014-05" db="EMBL/GenBank/DDBJ databases">
        <title>The transcriptome of the halophilic microalga Tetraselmis sp. GSL018 isolated from the Great Salt Lake, Utah.</title>
        <authorList>
            <person name="Jinkerson R.E."/>
            <person name="D'Adamo S."/>
            <person name="Posewitz M.C."/>
        </authorList>
    </citation>
    <scope>NUCLEOTIDE SEQUENCE</scope>
    <source>
        <strain evidence="6">GSL018</strain>
    </source>
</reference>
<dbReference type="CDD" id="cd00051">
    <property type="entry name" value="EFh"/>
    <property type="match status" value="1"/>
</dbReference>
<evidence type="ECO:0000256" key="1">
    <source>
        <dbReference type="ARBA" id="ARBA00022737"/>
    </source>
</evidence>
<protein>
    <submittedName>
        <fullName evidence="6">Uncharacterized protein</fullName>
    </submittedName>
</protein>
<evidence type="ECO:0000256" key="3">
    <source>
        <dbReference type="SAM" id="MobiDB-lite"/>
    </source>
</evidence>
<dbReference type="GO" id="GO:0015035">
    <property type="term" value="F:protein-disulfide reductase activity"/>
    <property type="evidence" value="ECO:0007669"/>
    <property type="project" value="InterPro"/>
</dbReference>